<gene>
    <name evidence="1" type="ORF">K2173_009216</name>
</gene>
<dbReference type="EMBL" id="JAIWQS010000004">
    <property type="protein sequence ID" value="KAJ8766872.1"/>
    <property type="molecule type" value="Genomic_DNA"/>
</dbReference>
<keyword evidence="2" id="KW-1185">Reference proteome</keyword>
<proteinExistence type="predicted"/>
<protein>
    <recommendedName>
        <fullName evidence="3">Retrotransposon Copia-like N-terminal domain-containing protein</fullName>
    </recommendedName>
</protein>
<evidence type="ECO:0008006" key="3">
    <source>
        <dbReference type="Google" id="ProtNLM"/>
    </source>
</evidence>
<dbReference type="Pfam" id="PF14223">
    <property type="entry name" value="Retrotran_gag_2"/>
    <property type="match status" value="1"/>
</dbReference>
<sequence>MVTTPASSSSSVPFLLSFPSIHNQLTIKLTSSNYLLWKTQLLPILHGHQLFHHVDGTKPPPKEVADVPNPEYQTWYIKDQMVLSWILGSLFEPILSQVVGATTAYVAWSRLQTTYASGSRAQVHTLKNALHALTRDNDSIVTYMDRAKRLFDQLVALDVGISEDDLVDHILRGLGPEYRPFCAKYRRKIDFYFI</sequence>
<dbReference type="Proteomes" id="UP001159364">
    <property type="component" value="Linkage Group LG04"/>
</dbReference>
<comment type="caution">
    <text evidence="1">The sequence shown here is derived from an EMBL/GenBank/DDBJ whole genome shotgun (WGS) entry which is preliminary data.</text>
</comment>
<organism evidence="1 2">
    <name type="scientific">Erythroxylum novogranatense</name>
    <dbReference type="NCBI Taxonomy" id="1862640"/>
    <lineage>
        <taxon>Eukaryota</taxon>
        <taxon>Viridiplantae</taxon>
        <taxon>Streptophyta</taxon>
        <taxon>Embryophyta</taxon>
        <taxon>Tracheophyta</taxon>
        <taxon>Spermatophyta</taxon>
        <taxon>Magnoliopsida</taxon>
        <taxon>eudicotyledons</taxon>
        <taxon>Gunneridae</taxon>
        <taxon>Pentapetalae</taxon>
        <taxon>rosids</taxon>
        <taxon>fabids</taxon>
        <taxon>Malpighiales</taxon>
        <taxon>Erythroxylaceae</taxon>
        <taxon>Erythroxylum</taxon>
    </lineage>
</organism>
<dbReference type="PANTHER" id="PTHR47481">
    <property type="match status" value="1"/>
</dbReference>
<name>A0AAV8TIY9_9ROSI</name>
<reference evidence="1 2" key="1">
    <citation type="submission" date="2021-09" db="EMBL/GenBank/DDBJ databases">
        <title>Genomic insights and catalytic innovation underlie evolution of tropane alkaloids biosynthesis.</title>
        <authorList>
            <person name="Wang Y.-J."/>
            <person name="Tian T."/>
            <person name="Huang J.-P."/>
            <person name="Huang S.-X."/>
        </authorList>
    </citation>
    <scope>NUCLEOTIDE SEQUENCE [LARGE SCALE GENOMIC DNA]</scope>
    <source>
        <strain evidence="1">KIB-2018</strain>
        <tissue evidence="1">Leaf</tissue>
    </source>
</reference>
<dbReference type="AlphaFoldDB" id="A0AAV8TIY9"/>
<evidence type="ECO:0000313" key="2">
    <source>
        <dbReference type="Proteomes" id="UP001159364"/>
    </source>
</evidence>
<dbReference type="PANTHER" id="PTHR47481:SF14">
    <property type="entry name" value="RETROTRANSPOSON COPIA-LIKE N-TERMINAL DOMAIN-CONTAINING PROTEIN"/>
    <property type="match status" value="1"/>
</dbReference>
<accession>A0AAV8TIY9</accession>
<evidence type="ECO:0000313" key="1">
    <source>
        <dbReference type="EMBL" id="KAJ8766872.1"/>
    </source>
</evidence>